<dbReference type="Proteomes" id="UP000464787">
    <property type="component" value="Chromosome"/>
</dbReference>
<gene>
    <name evidence="5" type="ORF">GT347_24070</name>
</gene>
<evidence type="ECO:0000313" key="5">
    <source>
        <dbReference type="EMBL" id="QHJ01692.1"/>
    </source>
</evidence>
<evidence type="ECO:0000313" key="6">
    <source>
        <dbReference type="Proteomes" id="UP000464787"/>
    </source>
</evidence>
<dbReference type="Pfam" id="PF05567">
    <property type="entry name" value="T4P_PilY1"/>
    <property type="match status" value="1"/>
</dbReference>
<dbReference type="KEGG" id="xyk:GT347_24070"/>
<feature type="domain" description="PilY1 beta-propeller" evidence="4">
    <location>
        <begin position="1095"/>
        <end position="1488"/>
    </location>
</feature>
<proteinExistence type="predicted"/>
<evidence type="ECO:0000259" key="4">
    <source>
        <dbReference type="Pfam" id="PF05567"/>
    </source>
</evidence>
<reference evidence="5 6" key="1">
    <citation type="submission" date="2020-01" db="EMBL/GenBank/DDBJ databases">
        <title>Genome sequencing of strain KACC 21265.</title>
        <authorList>
            <person name="Heo J."/>
            <person name="Kim S.-J."/>
            <person name="Kim J.-S."/>
            <person name="Hong S.-B."/>
            <person name="Kwon S.-W."/>
        </authorList>
    </citation>
    <scope>NUCLEOTIDE SEQUENCE [LARGE SCALE GENOMIC DNA]</scope>
    <source>
        <strain evidence="5 6">KACC 21265</strain>
    </source>
</reference>
<protein>
    <submittedName>
        <fullName evidence="5">Pilus assembly protein PilY</fullName>
    </submittedName>
</protein>
<dbReference type="EMBL" id="CP047650">
    <property type="protein sequence ID" value="QHJ01692.1"/>
    <property type="molecule type" value="Genomic_DNA"/>
</dbReference>
<dbReference type="RefSeq" id="WP_160555500.1">
    <property type="nucleotide sequence ID" value="NZ_CP047650.1"/>
</dbReference>
<keyword evidence="1" id="KW-0479">Metal-binding</keyword>
<dbReference type="InterPro" id="IPR008707">
    <property type="entry name" value="B-propeller_PilY1"/>
</dbReference>
<dbReference type="GO" id="GO:0046872">
    <property type="term" value="F:metal ion binding"/>
    <property type="evidence" value="ECO:0007669"/>
    <property type="project" value="UniProtKB-KW"/>
</dbReference>
<keyword evidence="6" id="KW-1185">Reference proteome</keyword>
<keyword evidence="2" id="KW-0106">Calcium</keyword>
<evidence type="ECO:0000256" key="1">
    <source>
        <dbReference type="ARBA" id="ARBA00022723"/>
    </source>
</evidence>
<feature type="chain" id="PRO_5032980629" evidence="3">
    <location>
        <begin position="27"/>
        <end position="1650"/>
    </location>
</feature>
<evidence type="ECO:0000256" key="3">
    <source>
        <dbReference type="SAM" id="SignalP"/>
    </source>
</evidence>
<organism evidence="5 6">
    <name type="scientific">Xylophilus rhododendri</name>
    <dbReference type="NCBI Taxonomy" id="2697032"/>
    <lineage>
        <taxon>Bacteria</taxon>
        <taxon>Pseudomonadati</taxon>
        <taxon>Pseudomonadota</taxon>
        <taxon>Betaproteobacteria</taxon>
        <taxon>Burkholderiales</taxon>
        <taxon>Xylophilus</taxon>
    </lineage>
</organism>
<accession>A0A857JES3</accession>
<feature type="signal peptide" evidence="3">
    <location>
        <begin position="1"/>
        <end position="26"/>
    </location>
</feature>
<keyword evidence="3" id="KW-0732">Signal</keyword>
<name>A0A857JES3_9BURK</name>
<sequence length="1650" mass="173854">MSRLLTRAFLAFLAAAALLLPTLSDSTPVDVSRPRATVPPNVVTTSNRPMVMLATSKDHSLFGPIYTDFEDLDDDGVIDTTFKPTFKYYGYFDATKCYLYSLTDGQFNPAVLATITTTGSGATATTKYSCPSTASYWAGNFLNWATMTRLDTVRKMLYGGSRSTDINGTTVLQGADLVWDAHSFVKYYRGTDIRDYTPFTTAALTKTTGSNANVYAGLSLCTTGSTDVTSTTQPVMRMVKGNYRFWSTVEIQLCRWREDYSAGTFGPKLAAYYKDADKGNGGVAHEITIPSKSTDGATYTGITNPELNINVKVCVPSLLGDERCQAFPYSSTTNYKPYGLLQEFAYPRTTGTAARAEFGLITGSYDLNHTAGALRKNIGDLTDEINATTGVFCHSTASGCATTLADGRTTGNGAIKALDAILLYGRSNGGYGNGNTPSNSPDGNLPAWGNPIGEMLVQSLQYYAGLSSTNPSTTTNDRNSGLQVVGWQDPLSNSNSTRTNLYGNAICRPLHTLVLSPAALSFDGQAGTPFATLPNRSGTLDSYTDAIGVTEGLANTLRSVGSVSGKGLTAADDTNSCSAKTVGSLSNVNGICPEAPAMGGTYQVAGAAFYGNTAKIRTVTTPPADIATVANALKVKTLAASLTGGTPRIDVPVPGTNPTKYVYITPESVEEGGKVSAPLTFASVATGANSQGGTFGSFIVTWNDILMGGDYDMDITGFIRYDTIPNAATPSGWDIKITTDIPGVCGGGGGTHGFSAIGVQTATGATANGRYLTHQHNGGNTSARILSATMPPTSEYLCGDATYRATPIVASAVTTASGVASTQTSNYANTVCAVTGNGTTYDPGIPNLTSYCSVKPYAYPVAMTFRMVGETNALIKDPLWYAAKYGYFTSSRNNGDGTYTNLTTPPDQASWDSLRADGTSGSDGIPDGYFLARRPDVLEAQLRRALADIAGKANTAPSTSGVQLVSGSYRYDVTFNSDTYDGNIEAYAVNSSGDFNTSPTWRAGPSLGCRTTGPCTGITPDNGNSRQIITNYGNGAAAGVPFRWASLPTAYQTQMTTASTNVLSTTNATAAVAYIRGDQTNESATRLRVRGTNPLGSIVNSTPWLQDVPGAGYTGTAYAGYTAFLRNNRSRTKLLWAGANDGMLHAFNYDTGAEVFAYVPGVLANRLAEIPLQRTGAVTTLNGSSFVTGTESRPDGTLWPYVDGSPFTADVRLGADSATADATNWRTMLVGSLGRGGRGIFALDVTDVGRLQAGENAASTIFRWQFTSDDDADLGYIANDWTTNANSKQAQPVVKFNNGKFGFLLGNGNKSTNGKAVLYAIFADGPTGASGAWTSGTDFIKLATSAEINNGLSQVTWIDTNGDGMVDYAYAGDLQGNMWKFDLSSTTPSQWSVAYKVASINTPLFTASNGLTRLPITSAPQYVYGPFNGTLIFFGTGNAFESADYPTTTGQRIYAVLDRASYANSGVAPSVDLGLLAQRTLSRASDGTVTISGTVTDVNWSTQNGWYAALPGTSEVVVSDASIRSGTFVFTSIRPPDANTYCTTQPAVTLFAMDTLSGVAKRVVQGVTVTGSGSSATTKNNVGSTIIDQKVKVIDDRTGKAFTNPNSGGAVCGEGQVARRIVGANTNKSICFNSTPRKQWREIPNLRTDK</sequence>
<evidence type="ECO:0000256" key="2">
    <source>
        <dbReference type="ARBA" id="ARBA00022837"/>
    </source>
</evidence>